<evidence type="ECO:0008006" key="4">
    <source>
        <dbReference type="Google" id="ProtNLM"/>
    </source>
</evidence>
<feature type="compositionally biased region" description="Basic and acidic residues" evidence="1">
    <location>
        <begin position="36"/>
        <end position="56"/>
    </location>
</feature>
<feature type="compositionally biased region" description="Basic and acidic residues" evidence="1">
    <location>
        <begin position="365"/>
        <end position="384"/>
    </location>
</feature>
<comment type="caution">
    <text evidence="2">The sequence shown here is derived from an EMBL/GenBank/DDBJ whole genome shotgun (WGS) entry which is preliminary data.</text>
</comment>
<protein>
    <recommendedName>
        <fullName evidence="4">BTB domain transcription factor</fullName>
    </recommendedName>
</protein>
<evidence type="ECO:0000256" key="1">
    <source>
        <dbReference type="SAM" id="MobiDB-lite"/>
    </source>
</evidence>
<feature type="region of interest" description="Disordered" evidence="1">
    <location>
        <begin position="359"/>
        <end position="384"/>
    </location>
</feature>
<evidence type="ECO:0000313" key="3">
    <source>
        <dbReference type="Proteomes" id="UP000191522"/>
    </source>
</evidence>
<proteinExistence type="predicted"/>
<accession>A0A1V6PJT1</accession>
<dbReference type="Proteomes" id="UP000191522">
    <property type="component" value="Unassembled WGS sequence"/>
</dbReference>
<dbReference type="AlphaFoldDB" id="A0A1V6PJT1"/>
<dbReference type="EMBL" id="MDYL01000003">
    <property type="protein sequence ID" value="OQD77234.1"/>
    <property type="molecule type" value="Genomic_DNA"/>
</dbReference>
<gene>
    <name evidence="2" type="ORF">PENDEC_c003G04457</name>
</gene>
<dbReference type="OMA" id="GSWIVQS"/>
<sequence>MVARTSTRQAAQKAKEAITSTTEPSDKASAGLKRKAPSEKAPKTKKKKTEEAEQEAKPSALETKANEEPKPDTDQEAKPSAPETKAKEEREPEAEQEAKPSAPETKEKEETNNQTEQPTKPEGDTEMGVHKSEERENIVSSNIQEKGIIYFFFRPRVNVDDPQGAGDVARSFFVLRPTPLGAELDHNQGPVDKDARCRLMILPKKKFPTTPRERDMGFVEKAGQTMKDLQENFIASRKYETSTRGERTVVEARPYAEGVYALTSTKRASHLAYVLTIPAEPDEVQETFGLRKRGSWIVQAKNPKFPGPGFAQLPKGPEYPEPVLEKFGDLRWVPLEPEFIEYPNAQFLMIGEAENSLGKAATAEGNKEPHEQEPGQELEHLEEENEHRIEALEGDNTIFEDLGLDAKNYGLKTTWTD</sequence>
<feature type="region of interest" description="Disordered" evidence="1">
    <location>
        <begin position="1"/>
        <end position="140"/>
    </location>
</feature>
<evidence type="ECO:0000313" key="2">
    <source>
        <dbReference type="EMBL" id="OQD77234.1"/>
    </source>
</evidence>
<dbReference type="OrthoDB" id="1028014at2759"/>
<organism evidence="2 3">
    <name type="scientific">Penicillium decumbens</name>
    <dbReference type="NCBI Taxonomy" id="69771"/>
    <lineage>
        <taxon>Eukaryota</taxon>
        <taxon>Fungi</taxon>
        <taxon>Dikarya</taxon>
        <taxon>Ascomycota</taxon>
        <taxon>Pezizomycotina</taxon>
        <taxon>Eurotiomycetes</taxon>
        <taxon>Eurotiomycetidae</taxon>
        <taxon>Eurotiales</taxon>
        <taxon>Aspergillaceae</taxon>
        <taxon>Penicillium</taxon>
    </lineage>
</organism>
<feature type="compositionally biased region" description="Polar residues" evidence="1">
    <location>
        <begin position="1"/>
        <end position="10"/>
    </location>
</feature>
<dbReference type="PANTHER" id="PTHR34776:SF1">
    <property type="entry name" value="F17F16.3 PROTEIN"/>
    <property type="match status" value="1"/>
</dbReference>
<dbReference type="STRING" id="69771.A0A1V6PJT1"/>
<name>A0A1V6PJT1_PENDC</name>
<dbReference type="PANTHER" id="PTHR34776">
    <property type="entry name" value="F17F16.3 PROTEIN"/>
    <property type="match status" value="1"/>
</dbReference>
<reference evidence="3" key="1">
    <citation type="journal article" date="2017" name="Nat. Microbiol.">
        <title>Global analysis of biosynthetic gene clusters reveals vast potential of secondary metabolite production in Penicillium species.</title>
        <authorList>
            <person name="Nielsen J.C."/>
            <person name="Grijseels S."/>
            <person name="Prigent S."/>
            <person name="Ji B."/>
            <person name="Dainat J."/>
            <person name="Nielsen K.F."/>
            <person name="Frisvad J.C."/>
            <person name="Workman M."/>
            <person name="Nielsen J."/>
        </authorList>
    </citation>
    <scope>NUCLEOTIDE SEQUENCE [LARGE SCALE GENOMIC DNA]</scope>
    <source>
        <strain evidence="3">IBT 11843</strain>
    </source>
</reference>
<feature type="compositionally biased region" description="Basic and acidic residues" evidence="1">
    <location>
        <begin position="64"/>
        <end position="77"/>
    </location>
</feature>
<keyword evidence="3" id="KW-1185">Reference proteome</keyword>
<feature type="compositionally biased region" description="Basic and acidic residues" evidence="1">
    <location>
        <begin position="119"/>
        <end position="137"/>
    </location>
</feature>